<keyword evidence="4" id="KW-1185">Reference proteome</keyword>
<organism evidence="3 4">
    <name type="scientific">Pristionchus fissidentatus</name>
    <dbReference type="NCBI Taxonomy" id="1538716"/>
    <lineage>
        <taxon>Eukaryota</taxon>
        <taxon>Metazoa</taxon>
        <taxon>Ecdysozoa</taxon>
        <taxon>Nematoda</taxon>
        <taxon>Chromadorea</taxon>
        <taxon>Rhabditida</taxon>
        <taxon>Rhabditina</taxon>
        <taxon>Diplogasteromorpha</taxon>
        <taxon>Diplogasteroidea</taxon>
        <taxon>Neodiplogasteridae</taxon>
        <taxon>Pristionchus</taxon>
    </lineage>
</organism>
<dbReference type="EMBL" id="BTSY01000004">
    <property type="protein sequence ID" value="GMT23679.1"/>
    <property type="molecule type" value="Genomic_DNA"/>
</dbReference>
<keyword evidence="1" id="KW-1133">Transmembrane helix</keyword>
<keyword evidence="2" id="KW-0732">Signal</keyword>
<feature type="signal peptide" evidence="2">
    <location>
        <begin position="1"/>
        <end position="35"/>
    </location>
</feature>
<feature type="transmembrane region" description="Helical" evidence="1">
    <location>
        <begin position="129"/>
        <end position="146"/>
    </location>
</feature>
<keyword evidence="1" id="KW-0472">Membrane</keyword>
<evidence type="ECO:0000313" key="4">
    <source>
        <dbReference type="Proteomes" id="UP001432322"/>
    </source>
</evidence>
<dbReference type="AlphaFoldDB" id="A0AAV5W186"/>
<proteinExistence type="predicted"/>
<dbReference type="Proteomes" id="UP001432322">
    <property type="component" value="Unassembled WGS sequence"/>
</dbReference>
<evidence type="ECO:0000313" key="3">
    <source>
        <dbReference type="EMBL" id="GMT23679.1"/>
    </source>
</evidence>
<comment type="caution">
    <text evidence="3">The sequence shown here is derived from an EMBL/GenBank/DDBJ whole genome shotgun (WGS) entry which is preliminary data.</text>
</comment>
<name>A0AAV5W186_9BILA</name>
<feature type="chain" id="PRO_5043764380" evidence="2">
    <location>
        <begin position="36"/>
        <end position="171"/>
    </location>
</feature>
<protein>
    <submittedName>
        <fullName evidence="3">Uncharacterized protein</fullName>
    </submittedName>
</protein>
<keyword evidence="1" id="KW-0812">Transmembrane</keyword>
<gene>
    <name evidence="3" type="ORF">PFISCL1PPCAC_14976</name>
</gene>
<evidence type="ECO:0000256" key="1">
    <source>
        <dbReference type="SAM" id="Phobius"/>
    </source>
</evidence>
<evidence type="ECO:0000256" key="2">
    <source>
        <dbReference type="SAM" id="SignalP"/>
    </source>
</evidence>
<feature type="non-terminal residue" evidence="3">
    <location>
        <position position="171"/>
    </location>
</feature>
<reference evidence="3" key="1">
    <citation type="submission" date="2023-10" db="EMBL/GenBank/DDBJ databases">
        <title>Genome assembly of Pristionchus species.</title>
        <authorList>
            <person name="Yoshida K."/>
            <person name="Sommer R.J."/>
        </authorList>
    </citation>
    <scope>NUCLEOTIDE SEQUENCE</scope>
    <source>
        <strain evidence="3">RS5133</strain>
    </source>
</reference>
<sequence length="171" mass="18655">MSILRRGQKSISLLLGLSCLLLLVILESSLDGVLGQHGAVELDGREGELPRDILVLNLLSPLDSLSVDPFSGERGRGDSRSTSEGLELGINDLSIVVHLNLELHDISAGGSSDNSSSDVRIILVQRTNVTRILVMIYYLLVIVGSGKERGRSRRNQLSRVLSSQSNRKHFE</sequence>
<accession>A0AAV5W186</accession>